<keyword evidence="3" id="KW-1185">Reference proteome</keyword>
<accession>A0A2T0UBH6</accession>
<dbReference type="PANTHER" id="PTHR15032:SF4">
    <property type="entry name" value="N-ACYL-PHOSPHATIDYLETHANOLAMINE-HYDROLYZING PHOSPHOLIPASE D"/>
    <property type="match status" value="1"/>
</dbReference>
<comment type="caution">
    <text evidence="2">The sequence shown here is derived from an EMBL/GenBank/DDBJ whole genome shotgun (WGS) entry which is preliminary data.</text>
</comment>
<proteinExistence type="predicted"/>
<evidence type="ECO:0000313" key="3">
    <source>
        <dbReference type="Proteomes" id="UP000238034"/>
    </source>
</evidence>
<dbReference type="InterPro" id="IPR036866">
    <property type="entry name" value="RibonucZ/Hydroxyglut_hydro"/>
</dbReference>
<dbReference type="RefSeq" id="WP_106290512.1">
    <property type="nucleotide sequence ID" value="NZ_PVTH01000001.1"/>
</dbReference>
<organism evidence="2 3">
    <name type="scientific">Arcticibacter pallidicorallinus</name>
    <dbReference type="NCBI Taxonomy" id="1259464"/>
    <lineage>
        <taxon>Bacteria</taxon>
        <taxon>Pseudomonadati</taxon>
        <taxon>Bacteroidota</taxon>
        <taxon>Sphingobacteriia</taxon>
        <taxon>Sphingobacteriales</taxon>
        <taxon>Sphingobacteriaceae</taxon>
        <taxon>Arcticibacter</taxon>
    </lineage>
</organism>
<dbReference type="OrthoDB" id="9805728at2"/>
<name>A0A2T0UBH6_9SPHI</name>
<dbReference type="InterPro" id="IPR001279">
    <property type="entry name" value="Metallo-B-lactamas"/>
</dbReference>
<dbReference type="Gene3D" id="3.60.15.10">
    <property type="entry name" value="Ribonuclease Z/Hydroxyacylglutathione hydrolase-like"/>
    <property type="match status" value="1"/>
</dbReference>
<dbReference type="AlphaFoldDB" id="A0A2T0UBH6"/>
<sequence>MRSKLKRALGIFSLVVLILLVAVAWHVNDQIGERYSHDESKTKFAAIPYYNSALNEFVSPQKLVYAKDSTTGGDPGFMRFFKRSPNAPQTALPTMPLSKSDFPRVPEDLAFYWFGHSTVLIELDGRRLLIDPVFENAGPLPFIAQRFANPPLKREDLPEIDVLMITHDHYDHLETNTIKYFADKNVNFVVPLGVGARLKGWGVPENKITELAWHQSYQHDSIDITATPGVHYSGRSNKDRNKTLWASYVIKGGYKNIFWSGDTGYSNHFKEIGAQYGPFDVAFVEIDAWNKGWPNTHLFPEEVINVISDVKAEYLVPIHLATFDLALHPWKESIRMVSDLAGKTNTKILTPVMGQKTVPGVTSTGKWWEMR</sequence>
<evidence type="ECO:0000313" key="2">
    <source>
        <dbReference type="EMBL" id="PRY55244.1"/>
    </source>
</evidence>
<dbReference type="PANTHER" id="PTHR15032">
    <property type="entry name" value="N-ACYL-PHOSPHATIDYLETHANOLAMINE-HYDROLYZING PHOSPHOLIPASE D"/>
    <property type="match status" value="1"/>
</dbReference>
<dbReference type="EMBL" id="PVTH01000001">
    <property type="protein sequence ID" value="PRY55244.1"/>
    <property type="molecule type" value="Genomic_DNA"/>
</dbReference>
<dbReference type="GO" id="GO:0005737">
    <property type="term" value="C:cytoplasm"/>
    <property type="evidence" value="ECO:0007669"/>
    <property type="project" value="TreeGrafter"/>
</dbReference>
<gene>
    <name evidence="2" type="ORF">B0I27_101213</name>
</gene>
<evidence type="ECO:0000259" key="1">
    <source>
        <dbReference type="Pfam" id="PF12706"/>
    </source>
</evidence>
<dbReference type="Proteomes" id="UP000238034">
    <property type="component" value="Unassembled WGS sequence"/>
</dbReference>
<feature type="domain" description="Metallo-beta-lactamase" evidence="1">
    <location>
        <begin position="126"/>
        <end position="319"/>
    </location>
</feature>
<reference evidence="2 3" key="1">
    <citation type="submission" date="2018-03" db="EMBL/GenBank/DDBJ databases">
        <title>Genomic Encyclopedia of Type Strains, Phase III (KMG-III): the genomes of soil and plant-associated and newly described type strains.</title>
        <authorList>
            <person name="Whitman W."/>
        </authorList>
    </citation>
    <scope>NUCLEOTIDE SEQUENCE [LARGE SCALE GENOMIC DNA]</scope>
    <source>
        <strain evidence="2 3">CGMCC 1.9313</strain>
    </source>
</reference>
<dbReference type="SUPFAM" id="SSF56281">
    <property type="entry name" value="Metallo-hydrolase/oxidoreductase"/>
    <property type="match status" value="1"/>
</dbReference>
<protein>
    <submittedName>
        <fullName evidence="2">L-ascorbate metabolism protein UlaG (Beta-lactamase superfamily)</fullName>
    </submittedName>
</protein>
<dbReference type="Pfam" id="PF12706">
    <property type="entry name" value="Lactamase_B_2"/>
    <property type="match status" value="1"/>
</dbReference>